<gene>
    <name evidence="1" type="ORF">DXN05_11765</name>
</gene>
<dbReference type="RefSeq" id="WP_116847437.1">
    <property type="nucleotide sequence ID" value="NZ_QTJU01000003.1"/>
</dbReference>
<evidence type="ECO:0000313" key="2">
    <source>
        <dbReference type="Proteomes" id="UP000261284"/>
    </source>
</evidence>
<dbReference type="AlphaFoldDB" id="A0A3E1NJY8"/>
<proteinExistence type="predicted"/>
<protein>
    <submittedName>
        <fullName evidence="1">Uncharacterized protein</fullName>
    </submittedName>
</protein>
<dbReference type="EMBL" id="QTJU01000003">
    <property type="protein sequence ID" value="RFM28191.1"/>
    <property type="molecule type" value="Genomic_DNA"/>
</dbReference>
<comment type="caution">
    <text evidence="1">The sequence shown here is derived from an EMBL/GenBank/DDBJ whole genome shotgun (WGS) entry which is preliminary data.</text>
</comment>
<sequence>MLRQYDNVPYEVRFAFGGKEYTASVNHVSSELPFHFFAFISDEHLLKKYYEEHYIQYSPEKGISCNKEDIELKAAIWEGIRKYHEFR</sequence>
<keyword evidence="2" id="KW-1185">Reference proteome</keyword>
<organism evidence="1 2">
    <name type="scientific">Deminuibacter soli</name>
    <dbReference type="NCBI Taxonomy" id="2291815"/>
    <lineage>
        <taxon>Bacteria</taxon>
        <taxon>Pseudomonadati</taxon>
        <taxon>Bacteroidota</taxon>
        <taxon>Chitinophagia</taxon>
        <taxon>Chitinophagales</taxon>
        <taxon>Chitinophagaceae</taxon>
        <taxon>Deminuibacter</taxon>
    </lineage>
</organism>
<dbReference type="Proteomes" id="UP000261284">
    <property type="component" value="Unassembled WGS sequence"/>
</dbReference>
<name>A0A3E1NJY8_9BACT</name>
<evidence type="ECO:0000313" key="1">
    <source>
        <dbReference type="EMBL" id="RFM28191.1"/>
    </source>
</evidence>
<accession>A0A3E1NJY8</accession>
<reference evidence="1 2" key="1">
    <citation type="submission" date="2018-08" db="EMBL/GenBank/DDBJ databases">
        <title>Chitinophagaceae sp. K23C18032701, a novel bacterium isolated from forest soil.</title>
        <authorList>
            <person name="Wang C."/>
        </authorList>
    </citation>
    <scope>NUCLEOTIDE SEQUENCE [LARGE SCALE GENOMIC DNA]</scope>
    <source>
        <strain evidence="1 2">K23C18032701</strain>
    </source>
</reference>